<evidence type="ECO:0000256" key="1">
    <source>
        <dbReference type="SAM" id="Phobius"/>
    </source>
</evidence>
<keyword evidence="1" id="KW-0812">Transmembrane</keyword>
<dbReference type="RefSeq" id="WP_310034446.1">
    <property type="nucleotide sequence ID" value="NZ_JAVDRL010000013.1"/>
</dbReference>
<reference evidence="2 3" key="1">
    <citation type="submission" date="2023-07" db="EMBL/GenBank/DDBJ databases">
        <title>Sorghum-associated microbial communities from plants grown in Nebraska, USA.</title>
        <authorList>
            <person name="Schachtman D."/>
        </authorList>
    </citation>
    <scope>NUCLEOTIDE SEQUENCE [LARGE SCALE GENOMIC DNA]</scope>
    <source>
        <strain evidence="2 3">DS2154</strain>
    </source>
</reference>
<keyword evidence="1" id="KW-0472">Membrane</keyword>
<proteinExistence type="predicted"/>
<evidence type="ECO:0000313" key="2">
    <source>
        <dbReference type="EMBL" id="MDR6533546.1"/>
    </source>
</evidence>
<dbReference type="Proteomes" id="UP001262754">
    <property type="component" value="Unassembled WGS sequence"/>
</dbReference>
<keyword evidence="1" id="KW-1133">Transmembrane helix</keyword>
<keyword evidence="3" id="KW-1185">Reference proteome</keyword>
<gene>
    <name evidence="2" type="ORF">J2800_004312</name>
</gene>
<comment type="caution">
    <text evidence="2">The sequence shown here is derived from an EMBL/GenBank/DDBJ whole genome shotgun (WGS) entry which is preliminary data.</text>
</comment>
<protein>
    <recommendedName>
        <fullName evidence="4">PepSY-associated transmembrane protein</fullName>
    </recommendedName>
</protein>
<feature type="transmembrane region" description="Helical" evidence="1">
    <location>
        <begin position="21"/>
        <end position="39"/>
    </location>
</feature>
<name>A0ABU1N639_9CAUL</name>
<dbReference type="EMBL" id="JAVDRL010000013">
    <property type="protein sequence ID" value="MDR6533546.1"/>
    <property type="molecule type" value="Genomic_DNA"/>
</dbReference>
<sequence>MKLSSGAAVVRIRYWWQAHPMAGLLAGWIAIALIGWRVWAALHGRHA</sequence>
<evidence type="ECO:0008006" key="4">
    <source>
        <dbReference type="Google" id="ProtNLM"/>
    </source>
</evidence>
<accession>A0ABU1N639</accession>
<evidence type="ECO:0000313" key="3">
    <source>
        <dbReference type="Proteomes" id="UP001262754"/>
    </source>
</evidence>
<organism evidence="2 3">
    <name type="scientific">Caulobacter rhizosphaerae</name>
    <dbReference type="NCBI Taxonomy" id="2010972"/>
    <lineage>
        <taxon>Bacteria</taxon>
        <taxon>Pseudomonadati</taxon>
        <taxon>Pseudomonadota</taxon>
        <taxon>Alphaproteobacteria</taxon>
        <taxon>Caulobacterales</taxon>
        <taxon>Caulobacteraceae</taxon>
        <taxon>Caulobacter</taxon>
    </lineage>
</organism>